<dbReference type="CDD" id="cd17470">
    <property type="entry name" value="T3SS_Flik_C"/>
    <property type="match status" value="1"/>
</dbReference>
<gene>
    <name evidence="6" type="ORF">P378_06140</name>
</gene>
<dbReference type="Pfam" id="PF02120">
    <property type="entry name" value="Flg_hook"/>
    <property type="match status" value="1"/>
</dbReference>
<comment type="caution">
    <text evidence="6">The sequence shown here is derived from an EMBL/GenBank/DDBJ whole genome shotgun (WGS) entry which is preliminary data.</text>
</comment>
<dbReference type="PRINTS" id="PR01007">
    <property type="entry name" value="FLGHOOKFLIK"/>
</dbReference>
<reference evidence="6 7" key="1">
    <citation type="submission" date="2013-09" db="EMBL/GenBank/DDBJ databases">
        <title>Biodegradation of hydrocarbons in the deep terrestrial subsurface : characterization of a microbial consortium composed of two Desulfotomaculum species originating from a deep geological formation.</title>
        <authorList>
            <person name="Aullo T."/>
            <person name="Berlendis S."/>
            <person name="Lascourreges J.-F."/>
            <person name="Dessort D."/>
            <person name="Saint-Laurent S."/>
            <person name="Schraauwers B."/>
            <person name="Mas J."/>
            <person name="Magot M."/>
            <person name="Ranchou-Peyruse A."/>
        </authorList>
    </citation>
    <scope>NUCLEOTIDE SEQUENCE [LARGE SCALE GENOMIC DNA]</scope>
    <source>
        <strain evidence="6 7">Bs107</strain>
    </source>
</reference>
<feature type="compositionally biased region" description="Basic and acidic residues" evidence="4">
    <location>
        <begin position="410"/>
        <end position="421"/>
    </location>
</feature>
<accession>A0A2C6M9T0</accession>
<evidence type="ECO:0000256" key="4">
    <source>
        <dbReference type="SAM" id="MobiDB-lite"/>
    </source>
</evidence>
<evidence type="ECO:0000313" key="7">
    <source>
        <dbReference type="Proteomes" id="UP000222564"/>
    </source>
</evidence>
<organism evidence="6 7">
    <name type="scientific">Desulforamulus profundi</name>
    <dbReference type="NCBI Taxonomy" id="1383067"/>
    <lineage>
        <taxon>Bacteria</taxon>
        <taxon>Bacillati</taxon>
        <taxon>Bacillota</taxon>
        <taxon>Clostridia</taxon>
        <taxon>Eubacteriales</taxon>
        <taxon>Peptococcaceae</taxon>
        <taxon>Desulforamulus</taxon>
    </lineage>
</organism>
<evidence type="ECO:0000259" key="5">
    <source>
        <dbReference type="Pfam" id="PF02120"/>
    </source>
</evidence>
<dbReference type="InterPro" id="IPR001635">
    <property type="entry name" value="Flag_hook_Flik"/>
</dbReference>
<dbReference type="Gene3D" id="3.30.750.140">
    <property type="match status" value="1"/>
</dbReference>
<feature type="region of interest" description="Disordered" evidence="4">
    <location>
        <begin position="289"/>
        <end position="313"/>
    </location>
</feature>
<dbReference type="Proteomes" id="UP000222564">
    <property type="component" value="Unassembled WGS sequence"/>
</dbReference>
<dbReference type="InterPro" id="IPR038610">
    <property type="entry name" value="FliK-like_C_sf"/>
</dbReference>
<keyword evidence="7" id="KW-1185">Reference proteome</keyword>
<comment type="similarity">
    <text evidence="2">Belongs to the FliK family.</text>
</comment>
<evidence type="ECO:0000256" key="3">
    <source>
        <dbReference type="ARBA" id="ARBA00022795"/>
    </source>
</evidence>
<feature type="region of interest" description="Disordered" evidence="4">
    <location>
        <begin position="330"/>
        <end position="370"/>
    </location>
</feature>
<dbReference type="PANTHER" id="PTHR37533:SF2">
    <property type="entry name" value="FLAGELLAR HOOK-LENGTH CONTROL PROTEIN"/>
    <property type="match status" value="1"/>
</dbReference>
<dbReference type="PANTHER" id="PTHR37533">
    <property type="entry name" value="FLAGELLAR HOOK-LENGTH CONTROL PROTEIN"/>
    <property type="match status" value="1"/>
</dbReference>
<proteinExistence type="inferred from homology"/>
<evidence type="ECO:0000256" key="1">
    <source>
        <dbReference type="ARBA" id="ARBA00003944"/>
    </source>
</evidence>
<dbReference type="InterPro" id="IPR021136">
    <property type="entry name" value="Flagellar_hook_control-like_C"/>
</dbReference>
<dbReference type="EMBL" id="AWQQ01000037">
    <property type="protein sequence ID" value="PHJ39087.1"/>
    <property type="molecule type" value="Genomic_DNA"/>
</dbReference>
<dbReference type="AlphaFoldDB" id="A0A2C6M9T0"/>
<feature type="compositionally biased region" description="Polar residues" evidence="4">
    <location>
        <begin position="335"/>
        <end position="365"/>
    </location>
</feature>
<feature type="region of interest" description="Disordered" evidence="4">
    <location>
        <begin position="392"/>
        <end position="428"/>
    </location>
</feature>
<keyword evidence="3" id="KW-1005">Bacterial flagellum biogenesis</keyword>
<name>A0A2C6M9T0_9FIRM</name>
<protein>
    <recommendedName>
        <fullName evidence="5">Flagellar hook-length control protein-like C-terminal domain-containing protein</fullName>
    </recommendedName>
</protein>
<evidence type="ECO:0000256" key="2">
    <source>
        <dbReference type="ARBA" id="ARBA00009149"/>
    </source>
</evidence>
<dbReference type="GO" id="GO:0009424">
    <property type="term" value="C:bacterial-type flagellum hook"/>
    <property type="evidence" value="ECO:0007669"/>
    <property type="project" value="InterPro"/>
</dbReference>
<feature type="domain" description="Flagellar hook-length control protein-like C-terminal" evidence="5">
    <location>
        <begin position="474"/>
        <end position="555"/>
    </location>
</feature>
<comment type="function">
    <text evidence="1">Controls the length of the flagellar hook.</text>
</comment>
<dbReference type="GO" id="GO:0044780">
    <property type="term" value="P:bacterial-type flagellum assembly"/>
    <property type="evidence" value="ECO:0007669"/>
    <property type="project" value="InterPro"/>
</dbReference>
<dbReference type="InterPro" id="IPR052563">
    <property type="entry name" value="FliK"/>
</dbReference>
<sequence>MQIGKVMEDLGGYLQEDGYSKVNGEGFADLLQLMMGLVSQSDVQGLPSSNTLPLDGKEQGFPVTAEAGPEEDDFNKQNNLTQNNILVANPVFYNLCSIVPVNQPTDIQRTAETSPGAEVPAGGTFANFGGNNLTSQQASQNREQLEMMVNLSPSGNEGNVTIQSKALTLEQGRVTGIPSYDDAELTTSPKQAGQGVLSQPLVEGNSPLQLNNDIPLNKTVLSPGLPENNQLLITPQVKDATQQVVCVYDSSPRPGVFVQEADTVIRPVEQTATPDSMEGNAFTPVKERGHFTGIPGQEGSKLQPLPGNIDEPGSAVEITRVSAGKEKPLEKLLGQESTPNLPNDQELQQAESRKNGTSVVPSQPVLNPKDEQQVDAGITRGKPSLSVDQLVETGDAGNQPNGDLSGGKQNLDRSAKKETVPQKEGVSPEVKLHYAQETIHSSAAKPVEQNNISFLNREVPITHLPVRLTEMIRAMLVQQSAGETTLKMRLKPEQLGEVTVKLTWSKGELTAQFVTSSGMAKEALESSFPQLKEILAQHNIRLGEAAVFVGQQSGQGNQHSFSQSQLWYTKGQGKYKGGYPGIQVQEEPTSTGHILNEDTGVNIVV</sequence>
<evidence type="ECO:0000313" key="6">
    <source>
        <dbReference type="EMBL" id="PHJ39087.1"/>
    </source>
</evidence>